<evidence type="ECO:0000256" key="1">
    <source>
        <dbReference type="ARBA" id="ARBA00001974"/>
    </source>
</evidence>
<comment type="caution">
    <text evidence="6">The sequence shown here is derived from an EMBL/GenBank/DDBJ whole genome shotgun (WGS) entry which is preliminary data.</text>
</comment>
<evidence type="ECO:0000256" key="3">
    <source>
        <dbReference type="ARBA" id="ARBA00022630"/>
    </source>
</evidence>
<name>A0ABS0A7V7_9FLAO</name>
<gene>
    <name evidence="6" type="ORF">FNJ87_14360</name>
</gene>
<proteinExistence type="inferred from homology"/>
<feature type="domain" description="FAD/NAD(P)-binding" evidence="5">
    <location>
        <begin position="2"/>
        <end position="93"/>
    </location>
</feature>
<dbReference type="PANTHER" id="PTHR43429">
    <property type="entry name" value="PYRIDINE NUCLEOTIDE-DISULFIDE OXIDOREDUCTASE DOMAIN-CONTAINING"/>
    <property type="match status" value="1"/>
</dbReference>
<sequence>SRHVKSHHIDLKEEEEMAEIIADDFGKVKAIITKKGQTIPCDFVGLCAGVRPRISFLENSGIELQRGIMVNRYLETSVKNVYAIGDCAQQREPVGERKSIEAVWYTGRMMGEALAQTICGNPTKWNPGHWFNSAKFFDIEYQTYGWVWSKPKQGHDHFHWLHEDDKRAVTIEYDISTRKFIGINTFGIRMKHEVFDLWLSQSKSIDEVIENLDKACFNPEFFNKPFEQIKRAFSSNQQIKS</sequence>
<dbReference type="InterPro" id="IPR050260">
    <property type="entry name" value="FAD-bd_OxRdtase"/>
</dbReference>
<comment type="similarity">
    <text evidence="2">Belongs to the FAD-dependent oxidoreductase family.</text>
</comment>
<comment type="cofactor">
    <cofactor evidence="1">
        <name>FAD</name>
        <dbReference type="ChEBI" id="CHEBI:57692"/>
    </cofactor>
</comment>
<dbReference type="Proteomes" id="UP001194729">
    <property type="component" value="Unassembled WGS sequence"/>
</dbReference>
<evidence type="ECO:0000313" key="7">
    <source>
        <dbReference type="Proteomes" id="UP001194729"/>
    </source>
</evidence>
<keyword evidence="3" id="KW-0285">Flavoprotein</keyword>
<dbReference type="SUPFAM" id="SSF51905">
    <property type="entry name" value="FAD/NAD(P)-binding domain"/>
    <property type="match status" value="1"/>
</dbReference>
<keyword evidence="7" id="KW-1185">Reference proteome</keyword>
<keyword evidence="4" id="KW-0274">FAD</keyword>
<dbReference type="Gene3D" id="3.50.50.60">
    <property type="entry name" value="FAD/NAD(P)-binding domain"/>
    <property type="match status" value="1"/>
</dbReference>
<evidence type="ECO:0000256" key="4">
    <source>
        <dbReference type="ARBA" id="ARBA00022827"/>
    </source>
</evidence>
<dbReference type="PANTHER" id="PTHR43429:SF3">
    <property type="entry name" value="NITRITE REDUCTASE [NAD(P)H]"/>
    <property type="match status" value="1"/>
</dbReference>
<evidence type="ECO:0000256" key="2">
    <source>
        <dbReference type="ARBA" id="ARBA00006442"/>
    </source>
</evidence>
<accession>A0ABS0A7V7</accession>
<dbReference type="InterPro" id="IPR036188">
    <property type="entry name" value="FAD/NAD-bd_sf"/>
</dbReference>
<dbReference type="Pfam" id="PF07992">
    <property type="entry name" value="Pyr_redox_2"/>
    <property type="match status" value="1"/>
</dbReference>
<dbReference type="EMBL" id="JADKYU010000752">
    <property type="protein sequence ID" value="MBF4985459.1"/>
    <property type="molecule type" value="Genomic_DNA"/>
</dbReference>
<organism evidence="6 7">
    <name type="scientific">Nonlabens mediterrranea</name>
    <dbReference type="NCBI Taxonomy" id="1419947"/>
    <lineage>
        <taxon>Bacteria</taxon>
        <taxon>Pseudomonadati</taxon>
        <taxon>Bacteroidota</taxon>
        <taxon>Flavobacteriia</taxon>
        <taxon>Flavobacteriales</taxon>
        <taxon>Flavobacteriaceae</taxon>
        <taxon>Nonlabens</taxon>
    </lineage>
</organism>
<evidence type="ECO:0000259" key="5">
    <source>
        <dbReference type="Pfam" id="PF07992"/>
    </source>
</evidence>
<dbReference type="InterPro" id="IPR023753">
    <property type="entry name" value="FAD/NAD-binding_dom"/>
</dbReference>
<feature type="non-terminal residue" evidence="6">
    <location>
        <position position="1"/>
    </location>
</feature>
<reference evidence="6 7" key="1">
    <citation type="submission" date="2020-11" db="EMBL/GenBank/DDBJ databases">
        <title>P. mediterranea TC4 genome.</title>
        <authorList>
            <person name="Molmeret M."/>
        </authorList>
    </citation>
    <scope>NUCLEOTIDE SEQUENCE [LARGE SCALE GENOMIC DNA]</scope>
    <source>
        <strain evidence="6 7">TC4</strain>
    </source>
</reference>
<protein>
    <submittedName>
        <fullName evidence="6">FAD-dependent oxidoreductase</fullName>
    </submittedName>
</protein>
<evidence type="ECO:0000313" key="6">
    <source>
        <dbReference type="EMBL" id="MBF4985459.1"/>
    </source>
</evidence>